<dbReference type="PANTHER" id="PTHR38478:SF1">
    <property type="entry name" value="ZINC DEPENDENT METALLOPROTEASE DOMAIN LIPOPROTEIN"/>
    <property type="match status" value="1"/>
</dbReference>
<feature type="signal peptide" evidence="1">
    <location>
        <begin position="1"/>
        <end position="33"/>
    </location>
</feature>
<dbReference type="OrthoDB" id="9776599at2"/>
<dbReference type="InterPro" id="IPR034032">
    <property type="entry name" value="Zn_MMP-like_bac"/>
</dbReference>
<dbReference type="Proteomes" id="UP000234845">
    <property type="component" value="Unassembled WGS sequence"/>
</dbReference>
<accession>A0A2N5Y5J7</accession>
<protein>
    <submittedName>
        <fullName evidence="4">Peptidase</fullName>
    </submittedName>
</protein>
<evidence type="ECO:0000259" key="2">
    <source>
        <dbReference type="Pfam" id="PF16313"/>
    </source>
</evidence>
<gene>
    <name evidence="4" type="ORF">CWI75_04680</name>
</gene>
<evidence type="ECO:0000256" key="1">
    <source>
        <dbReference type="SAM" id="SignalP"/>
    </source>
</evidence>
<comment type="caution">
    <text evidence="4">The sequence shown here is derived from an EMBL/GenBank/DDBJ whole genome shotgun (WGS) entry which is preliminary data.</text>
</comment>
<dbReference type="PANTHER" id="PTHR38478">
    <property type="entry name" value="PEPTIDASE M1A AND M12B"/>
    <property type="match status" value="1"/>
</dbReference>
<name>A0A2N5Y5J7_9GAMM</name>
<dbReference type="RefSeq" id="WP_101520330.1">
    <property type="nucleotide sequence ID" value="NZ_PKLZ01000002.1"/>
</dbReference>
<dbReference type="Gene3D" id="3.40.390.10">
    <property type="entry name" value="Collagenase (Catalytic Domain)"/>
    <property type="match status" value="1"/>
</dbReference>
<evidence type="ECO:0000313" key="4">
    <source>
        <dbReference type="EMBL" id="PLW83649.1"/>
    </source>
</evidence>
<dbReference type="SUPFAM" id="SSF55486">
    <property type="entry name" value="Metalloproteases ('zincins'), catalytic domain"/>
    <property type="match status" value="1"/>
</dbReference>
<keyword evidence="1" id="KW-0732">Signal</keyword>
<dbReference type="CDD" id="cd04276">
    <property type="entry name" value="ZnMc_MMP_like_2"/>
    <property type="match status" value="1"/>
</dbReference>
<evidence type="ECO:0000313" key="5">
    <source>
        <dbReference type="Proteomes" id="UP000234845"/>
    </source>
</evidence>
<dbReference type="InterPro" id="IPR032534">
    <property type="entry name" value="EcxA_zinc-bd"/>
</dbReference>
<dbReference type="AlphaFoldDB" id="A0A2N5Y5J7"/>
<evidence type="ECO:0000259" key="3">
    <source>
        <dbReference type="Pfam" id="PF17148"/>
    </source>
</evidence>
<dbReference type="EMBL" id="PKLZ01000002">
    <property type="protein sequence ID" value="PLW83649.1"/>
    <property type="molecule type" value="Genomic_DNA"/>
</dbReference>
<dbReference type="InterPro" id="IPR024079">
    <property type="entry name" value="MetalloPept_cat_dom_sf"/>
</dbReference>
<proteinExistence type="predicted"/>
<sequence>MSTRFLPNTRLALHGLLYSCLCWCVIVSATARANDDGSISTFTQGMEQQYGYFPFYYDSSQDKVFLQVPLAPSLFIFQSSLPRGVGSNDLGLDRGQLGKTRLAEFRVHGPRVLLTEKNTRYLAVTDNHAERQSVQEAFAESVLFGFEVVARGPKAVLIDYTPFLYIDIHHIQAKLKELEEGDFEPDVSRSALWPERMKAFPRNTELEARVTYAGPGAGEYVRSVTPEPTAITVHLHHSLIQLPDDDYQPRRFHPNSGFNPGGFQDYAAPLQSGMQNGFINRHRLEKKDPTAALSEPKKPIVYYLDPGVPEPVRTALLDGGRWWNEAFTAIGYQNAFMVRELPAGADPMDVRYNIIQWVHRATRGWSYGYSVADPRTGEILKGHVSLGSLRVRQDMLIAQGLLAPFADSDDSARLLADIETMALNRIRQLSAHEIGHTLGLAHNFAATAQERASVMDYPHPLVVINDAGELSLNEAYSSGMGPWDTFTIAYGYSEFGSRAEEEAGLAALLEQARDQQYEFIADRDARPVDGAHPTAHLWDNGADAEVELQRLTGIRARVLAGFGLDNLADGKPLDQLEPLLVPMYLLHRFQAEAAVKLIGGMHYRYYVKGEGNSDYRPVEATRQNAALTALLTTLEADFLQLPVRLQHLLVPKALGSEDSREDFQSRMGLIQDPITIAEASAQHSLQLMLNPERLNRLRWQHQRDSEIPSPRMLAAQLSETTLHPLRTRDDAISQRIAYLALHQLAQASRNSTTAPEVRAQLEAQLQADAAWLQRYGRRGADTDYLRYLEKRLQHFFTEGEWLDDFTPVSMPPGSPI</sequence>
<dbReference type="InterPro" id="IPR033413">
    <property type="entry name" value="DUF5117"/>
</dbReference>
<dbReference type="Pfam" id="PF16313">
    <property type="entry name" value="DUF4953"/>
    <property type="match status" value="1"/>
</dbReference>
<feature type="domain" description="EcxA zinc-binding" evidence="2">
    <location>
        <begin position="419"/>
        <end position="724"/>
    </location>
</feature>
<organism evidence="4 5">
    <name type="scientific">Kineobactrum sediminis</name>
    <dbReference type="NCBI Taxonomy" id="1905677"/>
    <lineage>
        <taxon>Bacteria</taxon>
        <taxon>Pseudomonadati</taxon>
        <taxon>Pseudomonadota</taxon>
        <taxon>Gammaproteobacteria</taxon>
        <taxon>Cellvibrionales</taxon>
        <taxon>Halieaceae</taxon>
        <taxon>Kineobactrum</taxon>
    </lineage>
</organism>
<keyword evidence="5" id="KW-1185">Reference proteome</keyword>
<dbReference type="GO" id="GO:0008237">
    <property type="term" value="F:metallopeptidase activity"/>
    <property type="evidence" value="ECO:0007669"/>
    <property type="project" value="InterPro"/>
</dbReference>
<reference evidence="5" key="1">
    <citation type="submission" date="2017-11" db="EMBL/GenBank/DDBJ databases">
        <title>The draft genome sequence of Chromatocurvus sp. F02.</title>
        <authorList>
            <person name="Du Z.-J."/>
            <person name="Chang Y.-Q."/>
        </authorList>
    </citation>
    <scope>NUCLEOTIDE SEQUENCE [LARGE SCALE GENOMIC DNA]</scope>
    <source>
        <strain evidence="5">F02</strain>
    </source>
</reference>
<feature type="chain" id="PRO_5014924527" evidence="1">
    <location>
        <begin position="34"/>
        <end position="816"/>
    </location>
</feature>
<feature type="domain" description="DUF5117" evidence="3">
    <location>
        <begin position="95"/>
        <end position="287"/>
    </location>
</feature>
<dbReference type="Pfam" id="PF17148">
    <property type="entry name" value="DUF5117"/>
    <property type="match status" value="1"/>
</dbReference>